<evidence type="ECO:0000313" key="2">
    <source>
        <dbReference type="Proteomes" id="UP000504635"/>
    </source>
</evidence>
<dbReference type="InParanoid" id="A0A6J2XH74"/>
<accession>A0A6J2XH74</accession>
<sequence>MPSQFKTEYLSCVPQFDGNANDLNRYIQVCDSLILNFYDRENPQNFHNTYLLNSLISKLTGNAKLVVNIQNCSTWEELKQTLLNNFGDQRDESCLNRDLVMMRQQPQEKPQIFYDRVLNILNLLCSYIDAHEITNESKILKRNLYNNLALRTFLSGLKEPLATTIRCMKPNSLNEAMQFVTQENNVNYFQNFSYRSNQPQNNQNKNFVQPKHSNFNNQFNSNTTPNNFFRQQPNFPSQPINIQPRPNPKPQKFFTNSEVFKQPQPQKNVNVFKPNPNQTFPKPTPMSVSTRNTSHNYRQYQPPIKNIFQATGPRNFISEELFNTETNNSDQINQNQSIDYSEIPSTSHEYFEQPEMFEQDENYTEENYYEENFFYPASNQRPNLEQEPPKYILTQ</sequence>
<feature type="region of interest" description="Disordered" evidence="1">
    <location>
        <begin position="267"/>
        <end position="294"/>
    </location>
</feature>
<organism evidence="2 3">
    <name type="scientific">Sitophilus oryzae</name>
    <name type="common">Rice weevil</name>
    <name type="synonym">Curculio oryzae</name>
    <dbReference type="NCBI Taxonomy" id="7048"/>
    <lineage>
        <taxon>Eukaryota</taxon>
        <taxon>Metazoa</taxon>
        <taxon>Ecdysozoa</taxon>
        <taxon>Arthropoda</taxon>
        <taxon>Hexapoda</taxon>
        <taxon>Insecta</taxon>
        <taxon>Pterygota</taxon>
        <taxon>Neoptera</taxon>
        <taxon>Endopterygota</taxon>
        <taxon>Coleoptera</taxon>
        <taxon>Polyphaga</taxon>
        <taxon>Cucujiformia</taxon>
        <taxon>Curculionidae</taxon>
        <taxon>Dryophthorinae</taxon>
        <taxon>Sitophilus</taxon>
    </lineage>
</organism>
<dbReference type="AlphaFoldDB" id="A0A6J2XH74"/>
<dbReference type="RefSeq" id="XP_030750270.1">
    <property type="nucleotide sequence ID" value="XM_030894410.1"/>
</dbReference>
<dbReference type="OrthoDB" id="6818921at2759"/>
<keyword evidence="3" id="KW-0418">Kinase</keyword>
<name>A0A6J2XH74_SITOR</name>
<evidence type="ECO:0000256" key="1">
    <source>
        <dbReference type="SAM" id="MobiDB-lite"/>
    </source>
</evidence>
<dbReference type="KEGG" id="soy:115878056"/>
<evidence type="ECO:0000313" key="3">
    <source>
        <dbReference type="RefSeq" id="XP_030750270.1"/>
    </source>
</evidence>
<proteinExistence type="predicted"/>
<dbReference type="GO" id="GO:0016301">
    <property type="term" value="F:kinase activity"/>
    <property type="evidence" value="ECO:0007669"/>
    <property type="project" value="UniProtKB-KW"/>
</dbReference>
<feature type="region of interest" description="Disordered" evidence="1">
    <location>
        <begin position="376"/>
        <end position="395"/>
    </location>
</feature>
<reference evidence="3" key="1">
    <citation type="submission" date="2025-08" db="UniProtKB">
        <authorList>
            <consortium name="RefSeq"/>
        </authorList>
    </citation>
    <scope>IDENTIFICATION</scope>
    <source>
        <tissue evidence="3">Gonads</tissue>
    </source>
</reference>
<keyword evidence="3" id="KW-0808">Transferase</keyword>
<dbReference type="GeneID" id="115878056"/>
<protein>
    <submittedName>
        <fullName evidence="3">Probable serine/threonine-protein kinase cdc7</fullName>
    </submittedName>
</protein>
<gene>
    <name evidence="3" type="primary">LOC115878056</name>
</gene>
<dbReference type="Proteomes" id="UP000504635">
    <property type="component" value="Unplaced"/>
</dbReference>
<keyword evidence="2" id="KW-1185">Reference proteome</keyword>